<comment type="caution">
    <text evidence="1">The sequence shown here is derived from an EMBL/GenBank/DDBJ whole genome shotgun (WGS) entry which is preliminary data.</text>
</comment>
<accession>A0A8J2YN31</accession>
<proteinExistence type="predicted"/>
<reference evidence="1" key="2">
    <citation type="submission" date="2020-09" db="EMBL/GenBank/DDBJ databases">
        <authorList>
            <person name="Sun Q."/>
            <person name="Zhou Y."/>
        </authorList>
    </citation>
    <scope>NUCLEOTIDE SEQUENCE</scope>
    <source>
        <strain evidence="1">CGMCC 1.15371</strain>
    </source>
</reference>
<name>A0A8J2YN31_9BACL</name>
<evidence type="ECO:0000313" key="2">
    <source>
        <dbReference type="Proteomes" id="UP000628775"/>
    </source>
</evidence>
<evidence type="ECO:0000313" key="1">
    <source>
        <dbReference type="EMBL" id="GGE54873.1"/>
    </source>
</evidence>
<organism evidence="1 2">
    <name type="scientific">Pullulanibacillus camelliae</name>
    <dbReference type="NCBI Taxonomy" id="1707096"/>
    <lineage>
        <taxon>Bacteria</taxon>
        <taxon>Bacillati</taxon>
        <taxon>Bacillota</taxon>
        <taxon>Bacilli</taxon>
        <taxon>Bacillales</taxon>
        <taxon>Sporolactobacillaceae</taxon>
        <taxon>Pullulanibacillus</taxon>
    </lineage>
</organism>
<dbReference type="EMBL" id="BMIR01000028">
    <property type="protein sequence ID" value="GGE54873.1"/>
    <property type="molecule type" value="Genomic_DNA"/>
</dbReference>
<gene>
    <name evidence="1" type="ORF">GCM10011391_37320</name>
</gene>
<reference evidence="1" key="1">
    <citation type="journal article" date="2014" name="Int. J. Syst. Evol. Microbiol.">
        <title>Complete genome sequence of Corynebacterium casei LMG S-19264T (=DSM 44701T), isolated from a smear-ripened cheese.</title>
        <authorList>
            <consortium name="US DOE Joint Genome Institute (JGI-PGF)"/>
            <person name="Walter F."/>
            <person name="Albersmeier A."/>
            <person name="Kalinowski J."/>
            <person name="Ruckert C."/>
        </authorList>
    </citation>
    <scope>NUCLEOTIDE SEQUENCE</scope>
    <source>
        <strain evidence="1">CGMCC 1.15371</strain>
    </source>
</reference>
<sequence length="229" mass="26539">MYFKLEKEMTPIIKQNAVRIFKCNAVSEELPVNHRIVDIVLSQISFSQQNQFEKYRTALNKLSMAELDVLADIYIKRKVSIHYLIKKLRLSSESIKEMYLKKLIENGLLVKTSKFMYETTDWSSIKIGNMVAIEAKLSDWKTVLAQAVDNFTFADYSYVALDESICLSNEVIEKFIEKNVGILTVSGGDKLKLVYKCKKNRLTNPSDFALQRMLLCRDLICNRSKWKLL</sequence>
<keyword evidence="2" id="KW-1185">Reference proteome</keyword>
<dbReference type="RefSeq" id="WP_188698408.1">
    <property type="nucleotide sequence ID" value="NZ_BMIR01000028.1"/>
</dbReference>
<dbReference type="Proteomes" id="UP000628775">
    <property type="component" value="Unassembled WGS sequence"/>
</dbReference>
<protein>
    <submittedName>
        <fullName evidence="1">Uncharacterized protein</fullName>
    </submittedName>
</protein>
<dbReference type="AlphaFoldDB" id="A0A8J2YN31"/>